<dbReference type="Gene3D" id="3.30.830.10">
    <property type="entry name" value="Metalloenzyme, LuxS/M16 peptidase-like"/>
    <property type="match status" value="4"/>
</dbReference>
<dbReference type="Pfam" id="PF05193">
    <property type="entry name" value="Peptidase_M16_C"/>
    <property type="match status" value="1"/>
</dbReference>
<comment type="similarity">
    <text evidence="3">Belongs to the peptidase M16 family. PreP subfamily.</text>
</comment>
<evidence type="ECO:0000256" key="11">
    <source>
        <dbReference type="ARBA" id="ARBA00023128"/>
    </source>
</evidence>
<dbReference type="InterPro" id="IPR011765">
    <property type="entry name" value="Pept_M16_N"/>
</dbReference>
<keyword evidence="10" id="KW-0482">Metalloprotease</keyword>
<comment type="subcellular location">
    <subcellularLocation>
        <location evidence="2">Mitochondrion</location>
    </subcellularLocation>
</comment>
<dbReference type="SUPFAM" id="SSF63411">
    <property type="entry name" value="LuxS/MPP-like metallohydrolase"/>
    <property type="match status" value="4"/>
</dbReference>
<evidence type="ECO:0000256" key="3">
    <source>
        <dbReference type="ARBA" id="ARBA00007575"/>
    </source>
</evidence>
<dbReference type="FunFam" id="3.30.830.10:FF:000009">
    <property type="entry name" value="Presequence protease, mitochondrial"/>
    <property type="match status" value="1"/>
</dbReference>
<evidence type="ECO:0000256" key="7">
    <source>
        <dbReference type="ARBA" id="ARBA00022801"/>
    </source>
</evidence>
<evidence type="ECO:0000256" key="2">
    <source>
        <dbReference type="ARBA" id="ARBA00004173"/>
    </source>
</evidence>
<dbReference type="EMBL" id="UFQS01000716">
    <property type="protein sequence ID" value="SSX06376.1"/>
    <property type="molecule type" value="Genomic_DNA"/>
</dbReference>
<dbReference type="Pfam" id="PF00675">
    <property type="entry name" value="Peptidase_M16"/>
    <property type="match status" value="1"/>
</dbReference>
<keyword evidence="9" id="KW-0809">Transit peptide</keyword>
<evidence type="ECO:0000256" key="5">
    <source>
        <dbReference type="ARBA" id="ARBA00022670"/>
    </source>
</evidence>
<dbReference type="InterPro" id="IPR011249">
    <property type="entry name" value="Metalloenz_LuxS/M16"/>
</dbReference>
<name>A0A336KNG4_CULSO</name>
<protein>
    <recommendedName>
        <fullName evidence="4">Presequence protease, mitochondrial</fullName>
    </recommendedName>
</protein>
<dbReference type="FunFam" id="3.30.830.10:FF:000013">
    <property type="entry name" value="Mitochondrial presequence protease"/>
    <property type="match status" value="1"/>
</dbReference>
<dbReference type="FunFam" id="3.30.830.10:FF:000011">
    <property type="entry name" value="Presequence protease, mitochondrial"/>
    <property type="match status" value="1"/>
</dbReference>
<keyword evidence="6" id="KW-0479">Metal-binding</keyword>
<reference evidence="14" key="2">
    <citation type="submission" date="2018-07" db="EMBL/GenBank/DDBJ databases">
        <authorList>
            <person name="Quirk P.G."/>
            <person name="Krulwich T.A."/>
        </authorList>
    </citation>
    <scope>NUCLEOTIDE SEQUENCE</scope>
</reference>
<dbReference type="SMART" id="SM01264">
    <property type="entry name" value="M16C_associated"/>
    <property type="match status" value="1"/>
</dbReference>
<dbReference type="PANTHER" id="PTHR43016:SF13">
    <property type="entry name" value="PRESEQUENCE PROTEASE, MITOCHONDRIAL"/>
    <property type="match status" value="1"/>
</dbReference>
<keyword evidence="7" id="KW-0378">Hydrolase</keyword>
<sequence length="1012" mass="115585">MISQLLRKSIKFSTVKQLNRTFSSQPVGKLVDDATYKKSKYLIGDSLHGFTCTNVKYIPEFNLTAYVLKHERTGLEYLHVDRPDTNNLFSINFRTTPMNSTGLPHILEHNVLCGSEKYPVRDPFFKMLNRSMATFMNAMTGPDYTLYPFSSTNETDYRNLMGIYLDAVFKPNLKYLDFLQEGWRLEHSDLNDKNSPLIFKGVVYNEMKGAFSENSAVFSQNFFNKILPDHTYGVVSGGDPLKIPELTHQDLVNFHQRYYHPSNARMFSYGDFNLDKTLNYVNQHYLSSVEPIDPSYSIVPNQPRWSTPKHEHVTCRFDNMGAPIERQNQIGIGYLMSDIRDTYETFVIYVLTELLIKGPNSYFYKSLIEPNISGGYNQMTGFDSQIKDTIFCIGLQDVVTNDFEKVQKIFDETIQQTIERGFDKTHVESVLHNIELMMKHQTPKFGLGLLFNLTALWNHGNGDDLINSMNIAVTLRKFKENLASDPKYLEKKVEQYFVNNRHKLVMTMSPDMEYEQKFNAAEMKLLEQKVANLTESDKDRVFKDGLALSESQKSNENLDILPCLKLSDIKMDMEPPCLEKTVIKDIPTQICLTDTNGVTYFRTILDASELTHEEKILLPLFTTIVDQFGTKKTDYRNFDKLIQTKTSGLSFNVHLAENMADSSKYQIGLLVGTYCLKENTSDMFSIISELFNGFDPKDVERFQMLLENYLSQLSCGIADSGHLYAMQAAAGLVTDLGALKEEMMGIQHLEYMKKLTSEKSPSEILETLKGISEKLFKKSSMVVALNLTESDKSSTLKSYEAFLGDVSNSRSKSSLSWHTSKTLDPANRHNIMTIPVNYCAKALTTVPYTHKDFAPLRVLSRLLSAKYLLPVVREQNGAYGAGAKLSTDGIFNFFSYRDPNSTKTLEVFDQAFTWVKDYKSKIDDQTLFEAKLGVLQQIDAPIAPMDKGMDFFRYGLSHEMRMTHRKDLLNVTSEQLLDVAEGYLKEGQCKNIGRCVLGPENKELEQKFNDRK</sequence>
<evidence type="ECO:0000259" key="12">
    <source>
        <dbReference type="SMART" id="SM01264"/>
    </source>
</evidence>
<dbReference type="GO" id="GO:0005759">
    <property type="term" value="C:mitochondrial matrix"/>
    <property type="evidence" value="ECO:0007669"/>
    <property type="project" value="TreeGrafter"/>
</dbReference>
<evidence type="ECO:0000256" key="6">
    <source>
        <dbReference type="ARBA" id="ARBA00022723"/>
    </source>
</evidence>
<dbReference type="GO" id="GO:0004222">
    <property type="term" value="F:metalloendopeptidase activity"/>
    <property type="evidence" value="ECO:0007669"/>
    <property type="project" value="TreeGrafter"/>
</dbReference>
<evidence type="ECO:0000256" key="8">
    <source>
        <dbReference type="ARBA" id="ARBA00022833"/>
    </source>
</evidence>
<proteinExistence type="inferred from homology"/>
<dbReference type="Pfam" id="PF08367">
    <property type="entry name" value="M16C_assoc"/>
    <property type="match status" value="1"/>
</dbReference>
<organism evidence="13">
    <name type="scientific">Culicoides sonorensis</name>
    <name type="common">Biting midge</name>
    <dbReference type="NCBI Taxonomy" id="179676"/>
    <lineage>
        <taxon>Eukaryota</taxon>
        <taxon>Metazoa</taxon>
        <taxon>Ecdysozoa</taxon>
        <taxon>Arthropoda</taxon>
        <taxon>Hexapoda</taxon>
        <taxon>Insecta</taxon>
        <taxon>Pterygota</taxon>
        <taxon>Neoptera</taxon>
        <taxon>Endopterygota</taxon>
        <taxon>Diptera</taxon>
        <taxon>Nematocera</taxon>
        <taxon>Chironomoidea</taxon>
        <taxon>Ceratopogonidae</taxon>
        <taxon>Ceratopogoninae</taxon>
        <taxon>Culicoides</taxon>
        <taxon>Monoculicoides</taxon>
    </lineage>
</organism>
<dbReference type="GO" id="GO:0046872">
    <property type="term" value="F:metal ion binding"/>
    <property type="evidence" value="ECO:0007669"/>
    <property type="project" value="UniProtKB-KW"/>
</dbReference>
<evidence type="ECO:0000313" key="14">
    <source>
        <dbReference type="EMBL" id="SSX26730.1"/>
    </source>
</evidence>
<evidence type="ECO:0000256" key="9">
    <source>
        <dbReference type="ARBA" id="ARBA00022946"/>
    </source>
</evidence>
<dbReference type="InterPro" id="IPR013578">
    <property type="entry name" value="Peptidase_M16C_assoc"/>
</dbReference>
<accession>A0A336KNG4</accession>
<dbReference type="OMA" id="FPFQVHY"/>
<keyword evidence="11" id="KW-0496">Mitochondrion</keyword>
<keyword evidence="5" id="KW-0645">Protease</keyword>
<evidence type="ECO:0000256" key="4">
    <source>
        <dbReference type="ARBA" id="ARBA00020167"/>
    </source>
</evidence>
<dbReference type="InterPro" id="IPR055130">
    <property type="entry name" value="PreP_C"/>
</dbReference>
<dbReference type="VEuPathDB" id="VectorBase:CSON013797"/>
<comment type="cofactor">
    <cofactor evidence="1">
        <name>Zn(2+)</name>
        <dbReference type="ChEBI" id="CHEBI:29105"/>
    </cofactor>
</comment>
<dbReference type="GO" id="GO:0016485">
    <property type="term" value="P:protein processing"/>
    <property type="evidence" value="ECO:0007669"/>
    <property type="project" value="TreeGrafter"/>
</dbReference>
<gene>
    <name evidence="13" type="primary">CSON013797</name>
</gene>
<dbReference type="EMBL" id="UFQT01000716">
    <property type="protein sequence ID" value="SSX26730.1"/>
    <property type="molecule type" value="Genomic_DNA"/>
</dbReference>
<dbReference type="InterPro" id="IPR007863">
    <property type="entry name" value="Peptidase_M16_C"/>
</dbReference>
<evidence type="ECO:0000256" key="1">
    <source>
        <dbReference type="ARBA" id="ARBA00001947"/>
    </source>
</evidence>
<evidence type="ECO:0000313" key="13">
    <source>
        <dbReference type="EMBL" id="SSX06376.1"/>
    </source>
</evidence>
<dbReference type="Pfam" id="PF22516">
    <property type="entry name" value="PreP_C"/>
    <property type="match status" value="1"/>
</dbReference>
<dbReference type="AlphaFoldDB" id="A0A336KNG4"/>
<keyword evidence="8" id="KW-0862">Zinc</keyword>
<dbReference type="PANTHER" id="PTHR43016">
    <property type="entry name" value="PRESEQUENCE PROTEASE"/>
    <property type="match status" value="1"/>
</dbReference>
<evidence type="ECO:0000256" key="10">
    <source>
        <dbReference type="ARBA" id="ARBA00023049"/>
    </source>
</evidence>
<feature type="domain" description="Peptidase M16C associated" evidence="12">
    <location>
        <begin position="508"/>
        <end position="755"/>
    </location>
</feature>
<reference evidence="13" key="1">
    <citation type="submission" date="2018-04" db="EMBL/GenBank/DDBJ databases">
        <authorList>
            <person name="Go L.Y."/>
            <person name="Mitchell J.A."/>
        </authorList>
    </citation>
    <scope>NUCLEOTIDE SEQUENCE</scope>
    <source>
        <tissue evidence="13">Whole organism</tissue>
    </source>
</reference>